<dbReference type="InterPro" id="IPR036187">
    <property type="entry name" value="DNA_mismatch_repair_MutS_sf"/>
</dbReference>
<dbReference type="Gene3D" id="3.40.50.300">
    <property type="entry name" value="P-loop containing nucleotide triphosphate hydrolases"/>
    <property type="match status" value="1"/>
</dbReference>
<dbReference type="InterPro" id="IPR045076">
    <property type="entry name" value="MutS"/>
</dbReference>
<dbReference type="PANTHER" id="PTHR11361:SF20">
    <property type="entry name" value="MUTS PROTEIN HOMOLOG 5"/>
    <property type="match status" value="1"/>
</dbReference>
<evidence type="ECO:0000256" key="9">
    <source>
        <dbReference type="PIRNR" id="PIRNR005813"/>
    </source>
</evidence>
<evidence type="ECO:0000256" key="7">
    <source>
        <dbReference type="ARBA" id="ARBA00023254"/>
    </source>
</evidence>
<comment type="subcellular location">
    <subcellularLocation>
        <location evidence="9">Nucleus</location>
    </subcellularLocation>
</comment>
<dbReference type="AlphaFoldDB" id="A0A8C6F8F5"/>
<reference evidence="12" key="1">
    <citation type="submission" date="2025-08" db="UniProtKB">
        <authorList>
            <consortium name="Ensembl"/>
        </authorList>
    </citation>
    <scope>IDENTIFICATION</scope>
</reference>
<keyword evidence="9" id="KW-0539">Nucleus</keyword>
<evidence type="ECO:0000256" key="10">
    <source>
        <dbReference type="SAM" id="MobiDB-lite"/>
    </source>
</evidence>
<feature type="compositionally biased region" description="Acidic residues" evidence="10">
    <location>
        <begin position="35"/>
        <end position="44"/>
    </location>
</feature>
<evidence type="ECO:0000256" key="5">
    <source>
        <dbReference type="ARBA" id="ARBA00023125"/>
    </source>
</evidence>
<reference evidence="12" key="2">
    <citation type="submission" date="2025-09" db="UniProtKB">
        <authorList>
            <consortium name="Ensembl"/>
        </authorList>
    </citation>
    <scope>IDENTIFICATION</scope>
</reference>
<dbReference type="Pfam" id="PF00488">
    <property type="entry name" value="MutS_V"/>
    <property type="match status" value="1"/>
</dbReference>
<keyword evidence="3 9" id="KW-0227">DNA damage</keyword>
<proteinExistence type="inferred from homology"/>
<evidence type="ECO:0000256" key="8">
    <source>
        <dbReference type="ARBA" id="ARBA00057350"/>
    </source>
</evidence>
<comment type="function">
    <text evidence="8">Involved in DNA mismatch repair and meiotic recombination processes. Facilitates crossovers between homologs during meiosis.</text>
</comment>
<dbReference type="GO" id="GO:0051026">
    <property type="term" value="P:chiasma assembly"/>
    <property type="evidence" value="ECO:0007669"/>
    <property type="project" value="TreeGrafter"/>
</dbReference>
<accession>A0A8C6F8F5</accession>
<evidence type="ECO:0000256" key="3">
    <source>
        <dbReference type="ARBA" id="ARBA00022763"/>
    </source>
</evidence>
<keyword evidence="7" id="KW-0469">Meiosis</keyword>
<protein>
    <recommendedName>
        <fullName evidence="9">DNA mismatch repair protein</fullName>
    </recommendedName>
</protein>
<name>A0A8C6F8F5_MONMO</name>
<dbReference type="Gene3D" id="1.10.1420.10">
    <property type="match status" value="1"/>
</dbReference>
<dbReference type="Proteomes" id="UP000694561">
    <property type="component" value="Unplaced"/>
</dbReference>
<dbReference type="InterPro" id="IPR000432">
    <property type="entry name" value="DNA_mismatch_repair_MutS_C"/>
</dbReference>
<dbReference type="Ensembl" id="ENSMMNT00015019658.1">
    <property type="protein sequence ID" value="ENSMMNP00015017888.1"/>
    <property type="gene ID" value="ENSMMNG00015013174.1"/>
</dbReference>
<keyword evidence="13" id="KW-1185">Reference proteome</keyword>
<evidence type="ECO:0000313" key="12">
    <source>
        <dbReference type="Ensembl" id="ENSMMNP00015017888.1"/>
    </source>
</evidence>
<dbReference type="SUPFAM" id="SSF48334">
    <property type="entry name" value="DNA repair protein MutS, domain III"/>
    <property type="match status" value="1"/>
</dbReference>
<feature type="domain" description="DNA mismatch repair proteins mutS family" evidence="11">
    <location>
        <begin position="663"/>
        <end position="679"/>
    </location>
</feature>
<dbReference type="GeneTree" id="ENSGT00550000074977"/>
<dbReference type="InterPro" id="IPR027417">
    <property type="entry name" value="P-loop_NTPase"/>
</dbReference>
<dbReference type="GO" id="GO:0030983">
    <property type="term" value="F:mismatched DNA binding"/>
    <property type="evidence" value="ECO:0007669"/>
    <property type="project" value="InterPro"/>
</dbReference>
<evidence type="ECO:0000256" key="4">
    <source>
        <dbReference type="ARBA" id="ARBA00022840"/>
    </source>
</evidence>
<dbReference type="PIRSF" id="PIRSF005813">
    <property type="entry name" value="MSH2"/>
    <property type="match status" value="1"/>
</dbReference>
<comment type="similarity">
    <text evidence="1 9">Belongs to the DNA mismatch repair MutS family.</text>
</comment>
<dbReference type="Pfam" id="PF05192">
    <property type="entry name" value="MutS_III"/>
    <property type="match status" value="1"/>
</dbReference>
<evidence type="ECO:0000256" key="1">
    <source>
        <dbReference type="ARBA" id="ARBA00006271"/>
    </source>
</evidence>
<keyword evidence="5 9" id="KW-0238">DNA-binding</keyword>
<dbReference type="CDD" id="cd03281">
    <property type="entry name" value="ABC_MSH5_euk"/>
    <property type="match status" value="1"/>
</dbReference>
<dbReference type="InterPro" id="IPR007696">
    <property type="entry name" value="DNA_mismatch_repair_MutS_core"/>
</dbReference>
<evidence type="ECO:0000256" key="6">
    <source>
        <dbReference type="ARBA" id="ARBA00023204"/>
    </source>
</evidence>
<dbReference type="FunFam" id="3.40.50.300:FF:000820">
    <property type="entry name" value="MutS homolog 5 (E. coli)"/>
    <property type="match status" value="1"/>
</dbReference>
<keyword evidence="4" id="KW-0067">ATP-binding</keyword>
<organism evidence="12 13">
    <name type="scientific">Monodon monoceros</name>
    <name type="common">Narwhal</name>
    <name type="synonym">Ceratodon monodon</name>
    <dbReference type="NCBI Taxonomy" id="40151"/>
    <lineage>
        <taxon>Eukaryota</taxon>
        <taxon>Metazoa</taxon>
        <taxon>Chordata</taxon>
        <taxon>Craniata</taxon>
        <taxon>Vertebrata</taxon>
        <taxon>Euteleostomi</taxon>
        <taxon>Mammalia</taxon>
        <taxon>Eutheria</taxon>
        <taxon>Laurasiatheria</taxon>
        <taxon>Artiodactyla</taxon>
        <taxon>Whippomorpha</taxon>
        <taxon>Cetacea</taxon>
        <taxon>Odontoceti</taxon>
        <taxon>Monodontidae</taxon>
        <taxon>Monodon</taxon>
    </lineage>
</organism>
<sequence>MASVGATPGRTPQGPGPREASASFPSPAPVPDPREAEEEEEEEPAEIHLCVLWNSGYLGIAYYDTSDSTIYFMPDAPDHESLKLLQRVLDEIDPQSVVTSAKQDENMTRFLGKLASQEHREPKRPEIILLPSVDFGLEISKQRLLSGNYSFIPDSMTATEKILFLSSIIPFDCLLTVRALGGLLKFMGRRRIGVELEDYNVSIPILGFKKFALTHLVSIDQDTYSVLQIFKSEPHPSVYKVASGLKEGLSLFGILNRCRCKWGEKLLRLWFTRPTQDLEELNSRLDVIQFFLLPQNLDMAQMLHRLLGHIKNVPLILKRMKLSHTKVSDWQVLYKTVYSALGLRDACRSLPQSIQLFRDIAQEFSDDLHHIASLIGKVVDFEGSLAENRFTVLPSIDPEIDAKKRRLTGLPSFLTEVARKELENLDPRIPSCSVIYIPLIGFLLCIPRLPSMVDTSDFEIEGLDFMFLSEEKLHYRSARTKELDALLGDLHCDIRDQETLLMYQLQCQVLARAAVLTRVLDLASRLDVLLALASAARDYGYSRPRYSPRLLGVRIQNGRHPLMELCARTFVPNSAECGGYKGRVKVITGPNSSGKSIYLKQVGLITFMALVGSFVPAEEAEIGAVDAIFTRIHSCESISLGLSTFMIDLNQVAKAVNNATERSLVLIDEFGKGTNTVDGLALLAAVIRHWLALGPTCPHIFVATNFLSLIQLQLLPQGPLVQYLVRNQSSSLGAPRPSISQSWELASPSEQGLLEHRDHVPSCFSLSTATDQGTGAGSRMTDNIPLLFSFKTMETCEDGNDLVFFYQVCEGVANASHASHTAAQAGLPEKLIARGKEVRSKQQPPPSGLPSTVPASLRDLDFWAHGISDPYSLLLPNTHSHPCPFLLGPRSQT</sequence>
<evidence type="ECO:0000259" key="11">
    <source>
        <dbReference type="PROSITE" id="PS00486"/>
    </source>
</evidence>
<dbReference type="PANTHER" id="PTHR11361">
    <property type="entry name" value="DNA MISMATCH REPAIR PROTEIN MUTS FAMILY MEMBER"/>
    <property type="match status" value="1"/>
</dbReference>
<dbReference type="SUPFAM" id="SSF52540">
    <property type="entry name" value="P-loop containing nucleoside triphosphate hydrolases"/>
    <property type="match status" value="1"/>
</dbReference>
<dbReference type="SMART" id="SM00533">
    <property type="entry name" value="MUTSd"/>
    <property type="match status" value="1"/>
</dbReference>
<keyword evidence="2" id="KW-0547">Nucleotide-binding</keyword>
<evidence type="ECO:0000313" key="13">
    <source>
        <dbReference type="Proteomes" id="UP000694561"/>
    </source>
</evidence>
<gene>
    <name evidence="12" type="primary">MSH5</name>
</gene>
<dbReference type="GO" id="GO:0006298">
    <property type="term" value="P:mismatch repair"/>
    <property type="evidence" value="ECO:0007669"/>
    <property type="project" value="UniProtKB-UniRule"/>
</dbReference>
<dbReference type="GO" id="GO:0140664">
    <property type="term" value="F:ATP-dependent DNA damage sensor activity"/>
    <property type="evidence" value="ECO:0007669"/>
    <property type="project" value="InterPro"/>
</dbReference>
<feature type="region of interest" description="Disordered" evidence="10">
    <location>
        <begin position="1"/>
        <end position="44"/>
    </location>
</feature>
<dbReference type="GO" id="GO:0005524">
    <property type="term" value="F:ATP binding"/>
    <property type="evidence" value="ECO:0007669"/>
    <property type="project" value="UniProtKB-KW"/>
</dbReference>
<comment type="function">
    <text evidence="9">Component of the post-replicative DNA mismatch repair system (MMR).</text>
</comment>
<evidence type="ECO:0000256" key="2">
    <source>
        <dbReference type="ARBA" id="ARBA00022741"/>
    </source>
</evidence>
<dbReference type="GO" id="GO:0032301">
    <property type="term" value="C:MutSalpha complex"/>
    <property type="evidence" value="ECO:0007669"/>
    <property type="project" value="UniProtKB-UniRule"/>
</dbReference>
<dbReference type="SMART" id="SM00534">
    <property type="entry name" value="MUTSac"/>
    <property type="match status" value="1"/>
</dbReference>
<dbReference type="InterPro" id="IPR011184">
    <property type="entry name" value="DNA_mismatch_repair_Msh2"/>
</dbReference>
<feature type="compositionally biased region" description="Low complexity" evidence="10">
    <location>
        <begin position="1"/>
        <end position="25"/>
    </location>
</feature>
<dbReference type="PROSITE" id="PS00486">
    <property type="entry name" value="DNA_MISMATCH_REPAIR_2"/>
    <property type="match status" value="1"/>
</dbReference>
<keyword evidence="6 9" id="KW-0234">DNA repair</keyword>
<dbReference type="FunFam" id="1.10.1420.10:FF:000008">
    <property type="entry name" value="MutS homolog 5 (E. coli)"/>
    <property type="match status" value="1"/>
</dbReference>